<organism evidence="2 3">
    <name type="scientific">Streptomyces piniterrae</name>
    <dbReference type="NCBI Taxonomy" id="2571125"/>
    <lineage>
        <taxon>Bacteria</taxon>
        <taxon>Bacillati</taxon>
        <taxon>Actinomycetota</taxon>
        <taxon>Actinomycetes</taxon>
        <taxon>Kitasatosporales</taxon>
        <taxon>Streptomycetaceae</taxon>
        <taxon>Streptomyces</taxon>
    </lineage>
</organism>
<sequence length="80" mass="8822">MRARYRFAEWTLSADSDARFVGECLDCGERCVDTASADEAQGWCLKHAGLTGDRRFEMKGFQFFTAYMTNAAADGAPPAT</sequence>
<proteinExistence type="predicted"/>
<dbReference type="OrthoDB" id="4236662at2"/>
<reference evidence="2 3" key="1">
    <citation type="submission" date="2019-04" db="EMBL/GenBank/DDBJ databases">
        <title>Streptomyces piniterrae sp. nov., a heliquinomycin-producing actinomycete isolated from rhizosphere soil of Pinus yunnanensis.</title>
        <authorList>
            <person name="Zhuang X."/>
            <person name="Zhao J."/>
        </authorList>
    </citation>
    <scope>NUCLEOTIDE SEQUENCE [LARGE SCALE GENOMIC DNA]</scope>
    <source>
        <strain evidence="3">jys28</strain>
    </source>
</reference>
<dbReference type="Proteomes" id="UP000308697">
    <property type="component" value="Unassembled WGS sequence"/>
</dbReference>
<name>A0A4U0NZA3_9ACTN</name>
<accession>A0A4U0NZA3</accession>
<dbReference type="Pfam" id="PF25232">
    <property type="entry name" value="DUF7848"/>
    <property type="match status" value="1"/>
</dbReference>
<evidence type="ECO:0000259" key="1">
    <source>
        <dbReference type="Pfam" id="PF25232"/>
    </source>
</evidence>
<gene>
    <name evidence="2" type="ORF">FCH28_10310</name>
</gene>
<dbReference type="EMBL" id="SUMB01000003">
    <property type="protein sequence ID" value="TJZ55704.1"/>
    <property type="molecule type" value="Genomic_DNA"/>
</dbReference>
<evidence type="ECO:0000313" key="2">
    <source>
        <dbReference type="EMBL" id="TJZ55704.1"/>
    </source>
</evidence>
<feature type="domain" description="DUF7848" evidence="1">
    <location>
        <begin position="2"/>
        <end position="58"/>
    </location>
</feature>
<comment type="caution">
    <text evidence="2">The sequence shown here is derived from an EMBL/GenBank/DDBJ whole genome shotgun (WGS) entry which is preliminary data.</text>
</comment>
<protein>
    <recommendedName>
        <fullName evidence="1">DUF7848 domain-containing protein</fullName>
    </recommendedName>
</protein>
<keyword evidence="3" id="KW-1185">Reference proteome</keyword>
<dbReference type="InterPro" id="IPR057170">
    <property type="entry name" value="DUF7848"/>
</dbReference>
<dbReference type="RefSeq" id="WP_136739515.1">
    <property type="nucleotide sequence ID" value="NZ_SUMB01000003.1"/>
</dbReference>
<dbReference type="AlphaFoldDB" id="A0A4U0NZA3"/>
<evidence type="ECO:0000313" key="3">
    <source>
        <dbReference type="Proteomes" id="UP000308697"/>
    </source>
</evidence>